<proteinExistence type="predicted"/>
<comment type="caution">
    <text evidence="1">The sequence shown here is derived from an EMBL/GenBank/DDBJ whole genome shotgun (WGS) entry which is preliminary data.</text>
</comment>
<organism evidence="1 2">
    <name type="scientific">Neisseria weixii</name>
    <dbReference type="NCBI Taxonomy" id="1853276"/>
    <lineage>
        <taxon>Bacteria</taxon>
        <taxon>Pseudomonadati</taxon>
        <taxon>Pseudomonadota</taxon>
        <taxon>Betaproteobacteria</taxon>
        <taxon>Neisseriales</taxon>
        <taxon>Neisseriaceae</taxon>
        <taxon>Neisseria</taxon>
    </lineage>
</organism>
<dbReference type="Gene3D" id="3.40.109.10">
    <property type="entry name" value="NADH Oxidase"/>
    <property type="match status" value="1"/>
</dbReference>
<name>A0A3N4NEK1_9NEIS</name>
<evidence type="ECO:0000313" key="1">
    <source>
        <dbReference type="EMBL" id="RPD85653.1"/>
    </source>
</evidence>
<gene>
    <name evidence="1" type="ORF">EGK74_09480</name>
</gene>
<dbReference type="EMBL" id="RPFL01000026">
    <property type="protein sequence ID" value="RPD85653.1"/>
    <property type="molecule type" value="Genomic_DNA"/>
</dbReference>
<reference evidence="1 2" key="1">
    <citation type="submission" date="2018-11" db="EMBL/GenBank/DDBJ databases">
        <title>Neisseria weixii sp. nov. isolated from the rectal contents of plateau pika (Ochotona cruzoniae).</title>
        <authorList>
            <person name="Zhang G."/>
        </authorList>
    </citation>
    <scope>NUCLEOTIDE SEQUENCE [LARGE SCALE GENOMIC DNA]</scope>
    <source>
        <strain evidence="1 2">10009</strain>
    </source>
</reference>
<keyword evidence="2" id="KW-1185">Reference proteome</keyword>
<accession>A0A3N4NEK1</accession>
<dbReference type="GO" id="GO:0016491">
    <property type="term" value="F:oxidoreductase activity"/>
    <property type="evidence" value="ECO:0007669"/>
    <property type="project" value="InterPro"/>
</dbReference>
<dbReference type="InterPro" id="IPR000415">
    <property type="entry name" value="Nitroreductase-like"/>
</dbReference>
<sequence length="175" mass="19821">MQMRNPAFKQELKTWLRYNKKHQDQTRDGLSYAAFGAPNVPRWIAETAMSFAMREIPQHKSCQRQINRASHFALFTLEQQTVTHWINLGRTLQRFLLAATAHGLAHCYLNQPCEERTVAQNMAQALSLNTSPVILIRLGCAAPRPYSLRRNIAGVIDQSQTPQIRPAAPSGVTVR</sequence>
<protein>
    <submittedName>
        <fullName evidence="1">Uncharacterized protein</fullName>
    </submittedName>
</protein>
<evidence type="ECO:0000313" key="2">
    <source>
        <dbReference type="Proteomes" id="UP000272412"/>
    </source>
</evidence>
<dbReference type="AlphaFoldDB" id="A0A3N4NEK1"/>
<dbReference type="Proteomes" id="UP000272412">
    <property type="component" value="Unassembled WGS sequence"/>
</dbReference>
<dbReference type="SUPFAM" id="SSF55469">
    <property type="entry name" value="FMN-dependent nitroreductase-like"/>
    <property type="match status" value="1"/>
</dbReference>